<dbReference type="AlphaFoldDB" id="A0A645GPW1"/>
<accession>A0A645GPW1</accession>
<dbReference type="InterPro" id="IPR038071">
    <property type="entry name" value="UROD/MetE-like_sf"/>
</dbReference>
<dbReference type="Pfam" id="PF01208">
    <property type="entry name" value="URO-D"/>
    <property type="match status" value="1"/>
</dbReference>
<dbReference type="EMBL" id="VSSQ01078001">
    <property type="protein sequence ID" value="MPN27939.1"/>
    <property type="molecule type" value="Genomic_DNA"/>
</dbReference>
<dbReference type="SUPFAM" id="SSF51726">
    <property type="entry name" value="UROD/MetE-like"/>
    <property type="match status" value="1"/>
</dbReference>
<proteinExistence type="predicted"/>
<feature type="domain" description="Uroporphyrinogen decarboxylase (URO-D)" evidence="1">
    <location>
        <begin position="28"/>
        <end position="147"/>
    </location>
</feature>
<dbReference type="Gene3D" id="3.20.20.210">
    <property type="match status" value="1"/>
</dbReference>
<protein>
    <recommendedName>
        <fullName evidence="1">Uroporphyrinogen decarboxylase (URO-D) domain-containing protein</fullName>
    </recommendedName>
</protein>
<comment type="caution">
    <text evidence="2">The sequence shown here is derived from an EMBL/GenBank/DDBJ whole genome shotgun (WGS) entry which is preliminary data.</text>
</comment>
<dbReference type="InterPro" id="IPR000257">
    <property type="entry name" value="Uroporphyrinogen_deCOase"/>
</dbReference>
<dbReference type="GO" id="GO:0004853">
    <property type="term" value="F:uroporphyrinogen decarboxylase activity"/>
    <property type="evidence" value="ECO:0007669"/>
    <property type="project" value="InterPro"/>
</dbReference>
<name>A0A645GPW1_9ZZZZ</name>
<evidence type="ECO:0000259" key="1">
    <source>
        <dbReference type="Pfam" id="PF01208"/>
    </source>
</evidence>
<organism evidence="2">
    <name type="scientific">bioreactor metagenome</name>
    <dbReference type="NCBI Taxonomy" id="1076179"/>
    <lineage>
        <taxon>unclassified sequences</taxon>
        <taxon>metagenomes</taxon>
        <taxon>ecological metagenomes</taxon>
    </lineage>
</organism>
<dbReference type="GO" id="GO:0006779">
    <property type="term" value="P:porphyrin-containing compound biosynthetic process"/>
    <property type="evidence" value="ECO:0007669"/>
    <property type="project" value="InterPro"/>
</dbReference>
<sequence length="234" mass="26657">MTRLDGWKDLPPLGSAPWYHRFLAICEKILQQSQESGIPFTKGFFSPLDLAMALRGEDLYYDFQDDPDGVHSLMSYCADVTIQFASDVYALARKYLSGYALWYIDGKINMSEDISCMISPNTWREFARPYTQRVIDHFGHGYMHTHSRAMYMVKEICNLNHVAHLWLATDPNQPRPMDCLEQLIEDSHGVCLAIDCEGTGEIERNYNTIAKGNFSFCLPVCGYEEAVSAINTIL</sequence>
<evidence type="ECO:0000313" key="2">
    <source>
        <dbReference type="EMBL" id="MPN27939.1"/>
    </source>
</evidence>
<reference evidence="2" key="1">
    <citation type="submission" date="2019-08" db="EMBL/GenBank/DDBJ databases">
        <authorList>
            <person name="Kucharzyk K."/>
            <person name="Murdoch R.W."/>
            <person name="Higgins S."/>
            <person name="Loffler F."/>
        </authorList>
    </citation>
    <scope>NUCLEOTIDE SEQUENCE</scope>
</reference>
<gene>
    <name evidence="2" type="ORF">SDC9_175373</name>
</gene>